<feature type="coiled-coil region" evidence="2">
    <location>
        <begin position="43"/>
        <end position="98"/>
    </location>
</feature>
<dbReference type="Proteomes" id="UP000704960">
    <property type="component" value="Unassembled WGS sequence"/>
</dbReference>
<keyword evidence="2" id="KW-0175">Coiled coil</keyword>
<keyword evidence="1" id="KW-0732">Signal</keyword>
<protein>
    <submittedName>
        <fullName evidence="4">Peptidoglycan DD-metalloendopeptidase family protein</fullName>
    </submittedName>
</protein>
<feature type="domain" description="M23ase beta-sheet core" evidence="3">
    <location>
        <begin position="310"/>
        <end position="403"/>
    </location>
</feature>
<dbReference type="InterPro" id="IPR050570">
    <property type="entry name" value="Cell_wall_metabolism_enzyme"/>
</dbReference>
<dbReference type="Gene3D" id="2.70.70.10">
    <property type="entry name" value="Glucose Permease (Domain IIA)"/>
    <property type="match status" value="1"/>
</dbReference>
<name>A0A932YYG1_9BACT</name>
<dbReference type="AlphaFoldDB" id="A0A932YYG1"/>
<dbReference type="CDD" id="cd12797">
    <property type="entry name" value="M23_peptidase"/>
    <property type="match status" value="1"/>
</dbReference>
<feature type="coiled-coil region" evidence="2">
    <location>
        <begin position="169"/>
        <end position="263"/>
    </location>
</feature>
<organism evidence="4 5">
    <name type="scientific">Candidatus Sungiibacteriota bacterium</name>
    <dbReference type="NCBI Taxonomy" id="2750080"/>
    <lineage>
        <taxon>Bacteria</taxon>
        <taxon>Candidatus Sungiibacteriota</taxon>
    </lineage>
</organism>
<dbReference type="InterPro" id="IPR011055">
    <property type="entry name" value="Dup_hybrid_motif"/>
</dbReference>
<dbReference type="PANTHER" id="PTHR21666">
    <property type="entry name" value="PEPTIDASE-RELATED"/>
    <property type="match status" value="1"/>
</dbReference>
<dbReference type="EMBL" id="JACQMJ010000007">
    <property type="protein sequence ID" value="MBI4132290.1"/>
    <property type="molecule type" value="Genomic_DNA"/>
</dbReference>
<evidence type="ECO:0000259" key="3">
    <source>
        <dbReference type="Pfam" id="PF01551"/>
    </source>
</evidence>
<evidence type="ECO:0000256" key="1">
    <source>
        <dbReference type="ARBA" id="ARBA00022729"/>
    </source>
</evidence>
<dbReference type="GO" id="GO:0004222">
    <property type="term" value="F:metalloendopeptidase activity"/>
    <property type="evidence" value="ECO:0007669"/>
    <property type="project" value="TreeGrafter"/>
</dbReference>
<dbReference type="Gene3D" id="6.10.250.3150">
    <property type="match status" value="1"/>
</dbReference>
<dbReference type="Pfam" id="PF01551">
    <property type="entry name" value="Peptidase_M23"/>
    <property type="match status" value="1"/>
</dbReference>
<dbReference type="InterPro" id="IPR016047">
    <property type="entry name" value="M23ase_b-sheet_dom"/>
</dbReference>
<evidence type="ECO:0000313" key="4">
    <source>
        <dbReference type="EMBL" id="MBI4132290.1"/>
    </source>
</evidence>
<accession>A0A932YYG1</accession>
<dbReference type="SUPFAM" id="SSF51261">
    <property type="entry name" value="Duplicated hybrid motif"/>
    <property type="match status" value="1"/>
</dbReference>
<proteinExistence type="predicted"/>
<reference evidence="4" key="1">
    <citation type="submission" date="2020-07" db="EMBL/GenBank/DDBJ databases">
        <title>Huge and variable diversity of episymbiotic CPR bacteria and DPANN archaea in groundwater ecosystems.</title>
        <authorList>
            <person name="He C.Y."/>
            <person name="Keren R."/>
            <person name="Whittaker M."/>
            <person name="Farag I.F."/>
            <person name="Doudna J."/>
            <person name="Cate J.H.D."/>
            <person name="Banfield J.F."/>
        </authorList>
    </citation>
    <scope>NUCLEOTIDE SEQUENCE</scope>
    <source>
        <strain evidence="4">NC_groundwater_1226_Ag_S-0.1um_59_124</strain>
    </source>
</reference>
<dbReference type="PANTHER" id="PTHR21666:SF289">
    <property type="entry name" value="L-ALA--D-GLU ENDOPEPTIDASE"/>
    <property type="match status" value="1"/>
</dbReference>
<sequence>MKGSFSSIVLSALLPLGALLFVASFAEPLKSEAQTLGPAENGGGDIRDQIDDKNQEIKRLEAEAAKHRAALDEIGRAADTLASQVAAYERAIKKLDTDIRLTSAKISRTNLEIRELAAGIREKETSIEAQRERLGILVTTLAAGERETPLEVLMKNETLSAFFSSLDALRGVQRDLLALLAELRSTRQELKDRKTTAESKRLELSALAEDLADQRQLQDQQRRERAQLLAETKNQERRYQQLLAEVERKRDALQQEINSLESGLKPDFDRSALPAPGQGILGWPLPNPIFITQYFGNTSFARSGAYSGKGHNGIDLRAAVGTPIFAAERGVVRAVGDTDLGCRRASYGRWILIDHDNGLATLSAHLSLIKVGAGDGVNRGELIGYSGKTGYATGPHLHLSVFARQAVSVGQLVSRVCGRTMTLPLSPFGGYLNPLDFF</sequence>
<evidence type="ECO:0000313" key="5">
    <source>
        <dbReference type="Proteomes" id="UP000704960"/>
    </source>
</evidence>
<gene>
    <name evidence="4" type="ORF">HY474_01525</name>
</gene>
<evidence type="ECO:0000256" key="2">
    <source>
        <dbReference type="SAM" id="Coils"/>
    </source>
</evidence>
<comment type="caution">
    <text evidence="4">The sequence shown here is derived from an EMBL/GenBank/DDBJ whole genome shotgun (WGS) entry which is preliminary data.</text>
</comment>